<evidence type="ECO:0000313" key="4">
    <source>
        <dbReference type="WBParaSite" id="OFLC_0001356401-mRNA-1"/>
    </source>
</evidence>
<dbReference type="AlphaFoldDB" id="A0A183I1F1"/>
<name>A0A183I1F1_9BILA</name>
<keyword evidence="3" id="KW-1185">Reference proteome</keyword>
<protein>
    <submittedName>
        <fullName evidence="4">PHB domain-containing protein</fullName>
    </submittedName>
</protein>
<reference evidence="2 3" key="2">
    <citation type="submission" date="2018-11" db="EMBL/GenBank/DDBJ databases">
        <authorList>
            <consortium name="Pathogen Informatics"/>
        </authorList>
    </citation>
    <scope>NUCLEOTIDE SEQUENCE [LARGE SCALE GENOMIC DNA]</scope>
</reference>
<sequence length="133" mass="15112">MAGLIEGIGDEIIWLLIAVILIVLISLAWISTGIPPVDYYVWLVQMQIHPNRRIVQVLQVNNQEVNLFRDHPEERPFGAATEQALEALMDGGVVEQNNTSQEVVLPQAIEMTQGQMLAVILYFFNYYLYLVII</sequence>
<dbReference type="WBParaSite" id="OFLC_0001356401-mRNA-1">
    <property type="protein sequence ID" value="OFLC_0001356401-mRNA-1"/>
    <property type="gene ID" value="OFLC_0001356401"/>
</dbReference>
<reference evidence="4" key="1">
    <citation type="submission" date="2016-06" db="UniProtKB">
        <authorList>
            <consortium name="WormBaseParasite"/>
        </authorList>
    </citation>
    <scope>IDENTIFICATION</scope>
</reference>
<dbReference type="EMBL" id="UZAJ01040268">
    <property type="protein sequence ID" value="VDP14080.1"/>
    <property type="molecule type" value="Genomic_DNA"/>
</dbReference>
<gene>
    <name evidence="2" type="ORF">OFLC_LOCUS13563</name>
</gene>
<evidence type="ECO:0000313" key="3">
    <source>
        <dbReference type="Proteomes" id="UP000267606"/>
    </source>
</evidence>
<organism evidence="4">
    <name type="scientific">Onchocerca flexuosa</name>
    <dbReference type="NCBI Taxonomy" id="387005"/>
    <lineage>
        <taxon>Eukaryota</taxon>
        <taxon>Metazoa</taxon>
        <taxon>Ecdysozoa</taxon>
        <taxon>Nematoda</taxon>
        <taxon>Chromadorea</taxon>
        <taxon>Rhabditida</taxon>
        <taxon>Spirurina</taxon>
        <taxon>Spiruromorpha</taxon>
        <taxon>Filarioidea</taxon>
        <taxon>Onchocercidae</taxon>
        <taxon>Onchocerca</taxon>
    </lineage>
</organism>
<accession>A0A183I1F1</accession>
<keyword evidence="1" id="KW-0812">Transmembrane</keyword>
<evidence type="ECO:0000256" key="1">
    <source>
        <dbReference type="SAM" id="Phobius"/>
    </source>
</evidence>
<dbReference type="STRING" id="387005.A0A183I1F1"/>
<evidence type="ECO:0000313" key="2">
    <source>
        <dbReference type="EMBL" id="VDP14080.1"/>
    </source>
</evidence>
<feature type="transmembrane region" description="Helical" evidence="1">
    <location>
        <begin position="114"/>
        <end position="132"/>
    </location>
</feature>
<keyword evidence="1" id="KW-1133">Transmembrane helix</keyword>
<feature type="transmembrane region" description="Helical" evidence="1">
    <location>
        <begin position="12"/>
        <end position="30"/>
    </location>
</feature>
<dbReference type="Proteomes" id="UP000267606">
    <property type="component" value="Unassembled WGS sequence"/>
</dbReference>
<keyword evidence="1" id="KW-0472">Membrane</keyword>
<proteinExistence type="predicted"/>